<feature type="region of interest" description="Disordered" evidence="12">
    <location>
        <begin position="230"/>
        <end position="259"/>
    </location>
</feature>
<keyword evidence="5 11" id="KW-0694">RNA-binding</keyword>
<evidence type="ECO:0000256" key="9">
    <source>
        <dbReference type="ARBA" id="ARBA00042605"/>
    </source>
</evidence>
<evidence type="ECO:0000256" key="4">
    <source>
        <dbReference type="ARBA" id="ARBA00022737"/>
    </source>
</evidence>
<keyword evidence="7" id="KW-0456">Lyase</keyword>
<dbReference type="InterPro" id="IPR001926">
    <property type="entry name" value="TrpB-like_PALP"/>
</dbReference>
<evidence type="ECO:0000256" key="10">
    <source>
        <dbReference type="ARBA" id="ARBA00049406"/>
    </source>
</evidence>
<dbReference type="GO" id="GO:0003729">
    <property type="term" value="F:mRNA binding"/>
    <property type="evidence" value="ECO:0007669"/>
    <property type="project" value="UniProtKB-ARBA"/>
</dbReference>
<gene>
    <name evidence="14" type="ORF">FBUS_10926</name>
</gene>
<dbReference type="AlphaFoldDB" id="A0A8E0RPP7"/>
<protein>
    <recommendedName>
        <fullName evidence="3">L-serine ammonia-lyase</fullName>
        <ecNumber evidence="3">4.3.1.17</ecNumber>
    </recommendedName>
    <alternativeName>
        <fullName evidence="8">L-serine deaminase</fullName>
    </alternativeName>
    <alternativeName>
        <fullName evidence="9">L-threonine dehydratase</fullName>
    </alternativeName>
</protein>
<dbReference type="GO" id="GO:0006567">
    <property type="term" value="P:L-threonine catabolic process"/>
    <property type="evidence" value="ECO:0007669"/>
    <property type="project" value="TreeGrafter"/>
</dbReference>
<dbReference type="EMBL" id="LUCM01007821">
    <property type="protein sequence ID" value="KAA0189325.1"/>
    <property type="molecule type" value="Genomic_DNA"/>
</dbReference>
<dbReference type="InterPro" id="IPR000504">
    <property type="entry name" value="RRM_dom"/>
</dbReference>
<feature type="compositionally biased region" description="Polar residues" evidence="12">
    <location>
        <begin position="243"/>
        <end position="259"/>
    </location>
</feature>
<proteinExistence type="inferred from homology"/>
<dbReference type="Gene3D" id="3.30.70.330">
    <property type="match status" value="1"/>
</dbReference>
<dbReference type="InterPro" id="IPR050147">
    <property type="entry name" value="Ser/Thr_Dehydratase"/>
</dbReference>
<feature type="region of interest" description="Disordered" evidence="12">
    <location>
        <begin position="733"/>
        <end position="762"/>
    </location>
</feature>
<comment type="catalytic activity">
    <reaction evidence="10">
        <text>L-serine = pyruvate + NH4(+)</text>
        <dbReference type="Rhea" id="RHEA:19169"/>
        <dbReference type="ChEBI" id="CHEBI:15361"/>
        <dbReference type="ChEBI" id="CHEBI:28938"/>
        <dbReference type="ChEBI" id="CHEBI:33384"/>
        <dbReference type="EC" id="4.3.1.17"/>
    </reaction>
</comment>
<evidence type="ECO:0000256" key="6">
    <source>
        <dbReference type="ARBA" id="ARBA00022898"/>
    </source>
</evidence>
<organism evidence="14 15">
    <name type="scientific">Fasciolopsis buskii</name>
    <dbReference type="NCBI Taxonomy" id="27845"/>
    <lineage>
        <taxon>Eukaryota</taxon>
        <taxon>Metazoa</taxon>
        <taxon>Spiralia</taxon>
        <taxon>Lophotrochozoa</taxon>
        <taxon>Platyhelminthes</taxon>
        <taxon>Trematoda</taxon>
        <taxon>Digenea</taxon>
        <taxon>Plagiorchiida</taxon>
        <taxon>Echinostomata</taxon>
        <taxon>Echinostomatoidea</taxon>
        <taxon>Fasciolidae</taxon>
        <taxon>Fasciolopsis</taxon>
    </lineage>
</organism>
<dbReference type="CDD" id="cd00590">
    <property type="entry name" value="RRM_SF"/>
    <property type="match status" value="1"/>
</dbReference>
<dbReference type="InterPro" id="IPR012677">
    <property type="entry name" value="Nucleotide-bd_a/b_plait_sf"/>
</dbReference>
<comment type="cofactor">
    <cofactor evidence="1">
        <name>pyridoxal 5'-phosphate</name>
        <dbReference type="ChEBI" id="CHEBI:597326"/>
    </cofactor>
</comment>
<evidence type="ECO:0000256" key="3">
    <source>
        <dbReference type="ARBA" id="ARBA00012093"/>
    </source>
</evidence>
<dbReference type="GO" id="GO:0009967">
    <property type="term" value="P:positive regulation of signal transduction"/>
    <property type="evidence" value="ECO:0007669"/>
    <property type="project" value="UniProtKB-ARBA"/>
</dbReference>
<evidence type="ECO:0000256" key="1">
    <source>
        <dbReference type="ARBA" id="ARBA00001933"/>
    </source>
</evidence>
<dbReference type="PANTHER" id="PTHR48078">
    <property type="entry name" value="THREONINE DEHYDRATASE, MITOCHONDRIAL-RELATED"/>
    <property type="match status" value="1"/>
</dbReference>
<comment type="caution">
    <text evidence="14">The sequence shown here is derived from an EMBL/GenBank/DDBJ whole genome shotgun (WGS) entry which is preliminary data.</text>
</comment>
<dbReference type="InterPro" id="IPR036052">
    <property type="entry name" value="TrpB-like_PALP_sf"/>
</dbReference>
<comment type="similarity">
    <text evidence="2">Belongs to the serine/threonine dehydratase family.</text>
</comment>
<dbReference type="FunFam" id="3.30.70.330:FF:000383">
    <property type="entry name" value="Sex lethal, isoform D"/>
    <property type="match status" value="1"/>
</dbReference>
<dbReference type="Pfam" id="PF00291">
    <property type="entry name" value="PALP"/>
    <property type="match status" value="1"/>
</dbReference>
<reference evidence="14" key="1">
    <citation type="submission" date="2019-05" db="EMBL/GenBank/DDBJ databases">
        <title>Annotation for the trematode Fasciolopsis buski.</title>
        <authorList>
            <person name="Choi Y.-J."/>
        </authorList>
    </citation>
    <scope>NUCLEOTIDE SEQUENCE</scope>
    <source>
        <strain evidence="14">HT</strain>
        <tissue evidence="14">Whole worm</tissue>
    </source>
</reference>
<evidence type="ECO:0000256" key="2">
    <source>
        <dbReference type="ARBA" id="ARBA00010869"/>
    </source>
</evidence>
<evidence type="ECO:0000259" key="13">
    <source>
        <dbReference type="PROSITE" id="PS50102"/>
    </source>
</evidence>
<dbReference type="Pfam" id="PF00076">
    <property type="entry name" value="RRM_1"/>
    <property type="match status" value="1"/>
</dbReference>
<dbReference type="GO" id="GO:0006565">
    <property type="term" value="P:L-serine catabolic process"/>
    <property type="evidence" value="ECO:0007669"/>
    <property type="project" value="TreeGrafter"/>
</dbReference>
<dbReference type="PROSITE" id="PS50102">
    <property type="entry name" value="RRM"/>
    <property type="match status" value="1"/>
</dbReference>
<accession>A0A8E0RPP7</accession>
<evidence type="ECO:0000256" key="12">
    <source>
        <dbReference type="SAM" id="MobiDB-lite"/>
    </source>
</evidence>
<dbReference type="OrthoDB" id="7773036at2759"/>
<feature type="domain" description="RRM" evidence="13">
    <location>
        <begin position="70"/>
        <end position="148"/>
    </location>
</feature>
<dbReference type="Proteomes" id="UP000728185">
    <property type="component" value="Unassembled WGS sequence"/>
</dbReference>
<dbReference type="PANTHER" id="PTHR48078:SF2">
    <property type="entry name" value="CATABOLIC L-SERINE_THREONINE DEHYDRATASE"/>
    <property type="match status" value="1"/>
</dbReference>
<keyword evidence="4" id="KW-0677">Repeat</keyword>
<evidence type="ECO:0000256" key="5">
    <source>
        <dbReference type="ARBA" id="ARBA00022884"/>
    </source>
</evidence>
<keyword evidence="15" id="KW-1185">Reference proteome</keyword>
<dbReference type="GO" id="GO:0010629">
    <property type="term" value="P:negative regulation of gene expression"/>
    <property type="evidence" value="ECO:0007669"/>
    <property type="project" value="UniProtKB-ARBA"/>
</dbReference>
<dbReference type="SMART" id="SM00360">
    <property type="entry name" value="RRM"/>
    <property type="match status" value="1"/>
</dbReference>
<keyword evidence="6" id="KW-0663">Pyridoxal phosphate</keyword>
<dbReference type="SUPFAM" id="SSF54928">
    <property type="entry name" value="RNA-binding domain, RBD"/>
    <property type="match status" value="1"/>
</dbReference>
<dbReference type="GO" id="GO:0009097">
    <property type="term" value="P:isoleucine biosynthetic process"/>
    <property type="evidence" value="ECO:0007669"/>
    <property type="project" value="TreeGrafter"/>
</dbReference>
<evidence type="ECO:0000256" key="7">
    <source>
        <dbReference type="ARBA" id="ARBA00023239"/>
    </source>
</evidence>
<dbReference type="Gene3D" id="3.40.50.1100">
    <property type="match status" value="3"/>
</dbReference>
<dbReference type="GO" id="GO:0030170">
    <property type="term" value="F:pyridoxal phosphate binding"/>
    <property type="evidence" value="ECO:0007669"/>
    <property type="project" value="InterPro"/>
</dbReference>
<evidence type="ECO:0000256" key="8">
    <source>
        <dbReference type="ARBA" id="ARBA00041766"/>
    </source>
</evidence>
<evidence type="ECO:0000313" key="15">
    <source>
        <dbReference type="Proteomes" id="UP000728185"/>
    </source>
</evidence>
<dbReference type="EC" id="4.3.1.17" evidence="3"/>
<name>A0A8E0RPP7_9TREM</name>
<dbReference type="InterPro" id="IPR035979">
    <property type="entry name" value="RBD_domain_sf"/>
</dbReference>
<dbReference type="GO" id="GO:0004794">
    <property type="term" value="F:threonine deaminase activity"/>
    <property type="evidence" value="ECO:0007669"/>
    <property type="project" value="TreeGrafter"/>
</dbReference>
<sequence>MHAGGCISSNLSDVFPSLPIQDTIPCGQILNVNTLSGVDVASRLKYLGLNVPSHNANTAGVFFNEDRSRTNLIINYLPQSYDQNDLQRLFERVGPIRQCKLIRDKNTGASLCYGFVDFVNPQHAALAIQTYHGYETEQKRLRVAYASSGGRRIAPGTRLFGVYFSPGHRVASFPGSVPNGLGSEITNENIIGWEVFVVGIPLEWTEPDLLRLFNNFGNVVLIRLLAPQMSESPPSHKPRLSSPVLNGASSDLSADSTDGSRITTTASIIFEDKSRQSPALVPSRLPNGQPAVDPLTESEALTNLLNRKALSASNCLPSALSKALDTNCLTASNDLPSTAPFAVPPRAIIRNKEQENTKSDASLRSLQQNHGTWSYQNHRSVLSTLPEAARGTDGLTQTILSGVQKRLAAKTPLLPSPVLTNIVSQRGCQAQVWLKLENVQPTGSFKIRGMENVCRKWASCGVTHVVCPSGGNAAIAAACATRAYGISCTIVMPESADSGMRRRLLLETPDAKVVIHGSDWLETHQRAEQMVSELQMNHPGESIRLLHPYDQSELWEGYESIIDELGPDLGQPDVIIVSVGGGGLLAGIIQVSFDDDHGMLVEPACGASLSVLYSGMVGRLQMEGRIPRPANVVVVIGGGRNVSLRQLSEWESQTNSFGPLQQVSTSFLPSMTSPYLADTSPHSVSSDMSTKSNLFAPHLSTDPDETLKCGTSTPSTPRPVCTILSRPQITTESMDAHGPAAEADRETNAEGPGTLNPHDLVNFSKLLATSETEGDDGALHE</sequence>
<dbReference type="InterPro" id="IPR000634">
    <property type="entry name" value="Ser/Thr_deHydtase_PyrdxlP-BS"/>
</dbReference>
<dbReference type="SUPFAM" id="SSF53686">
    <property type="entry name" value="Tryptophan synthase beta subunit-like PLP-dependent enzymes"/>
    <property type="match status" value="1"/>
</dbReference>
<dbReference type="CDD" id="cd12375">
    <property type="entry name" value="RRM1_Hu_like"/>
    <property type="match status" value="1"/>
</dbReference>
<evidence type="ECO:0000313" key="14">
    <source>
        <dbReference type="EMBL" id="KAA0189325.1"/>
    </source>
</evidence>
<dbReference type="PROSITE" id="PS00165">
    <property type="entry name" value="DEHYDRATASE_SER_THR"/>
    <property type="match status" value="1"/>
</dbReference>
<evidence type="ECO:0000256" key="11">
    <source>
        <dbReference type="PROSITE-ProRule" id="PRU00176"/>
    </source>
</evidence>
<dbReference type="GO" id="GO:0003941">
    <property type="term" value="F:L-serine ammonia-lyase activity"/>
    <property type="evidence" value="ECO:0007669"/>
    <property type="project" value="UniProtKB-EC"/>
</dbReference>
<dbReference type="GO" id="GO:0005737">
    <property type="term" value="C:cytoplasm"/>
    <property type="evidence" value="ECO:0007669"/>
    <property type="project" value="UniProtKB-ARBA"/>
</dbReference>